<keyword evidence="2" id="KW-1185">Reference proteome</keyword>
<protein>
    <submittedName>
        <fullName evidence="1">Uncharacterized protein</fullName>
    </submittedName>
</protein>
<gene>
    <name evidence="1" type="ORF">BAUCODRAFT_80753</name>
</gene>
<evidence type="ECO:0000313" key="2">
    <source>
        <dbReference type="Proteomes" id="UP000011761"/>
    </source>
</evidence>
<dbReference type="EMBL" id="KB445566">
    <property type="protein sequence ID" value="EMC90856.1"/>
    <property type="molecule type" value="Genomic_DNA"/>
</dbReference>
<reference evidence="1 2" key="1">
    <citation type="journal article" date="2012" name="PLoS Pathog.">
        <title>Diverse lifestyles and strategies of plant pathogenesis encoded in the genomes of eighteen Dothideomycetes fungi.</title>
        <authorList>
            <person name="Ohm R.A."/>
            <person name="Feau N."/>
            <person name="Henrissat B."/>
            <person name="Schoch C.L."/>
            <person name="Horwitz B.A."/>
            <person name="Barry K.W."/>
            <person name="Condon B.J."/>
            <person name="Copeland A.C."/>
            <person name="Dhillon B."/>
            <person name="Glaser F."/>
            <person name="Hesse C.N."/>
            <person name="Kosti I."/>
            <person name="LaButti K."/>
            <person name="Lindquist E.A."/>
            <person name="Lucas S."/>
            <person name="Salamov A.A."/>
            <person name="Bradshaw R.E."/>
            <person name="Ciuffetti L."/>
            <person name="Hamelin R.C."/>
            <person name="Kema G.H.J."/>
            <person name="Lawrence C."/>
            <person name="Scott J.A."/>
            <person name="Spatafora J.W."/>
            <person name="Turgeon B.G."/>
            <person name="de Wit P.J.G.M."/>
            <person name="Zhong S."/>
            <person name="Goodwin S.B."/>
            <person name="Grigoriev I.V."/>
        </authorList>
    </citation>
    <scope>NUCLEOTIDE SEQUENCE [LARGE SCALE GENOMIC DNA]</scope>
    <source>
        <strain evidence="1 2">UAMH 10762</strain>
    </source>
</reference>
<dbReference type="GeneID" id="19117380"/>
<evidence type="ECO:0000313" key="1">
    <source>
        <dbReference type="EMBL" id="EMC90856.1"/>
    </source>
</evidence>
<dbReference type="RefSeq" id="XP_007681992.1">
    <property type="nucleotide sequence ID" value="XM_007683802.1"/>
</dbReference>
<accession>M2M2V0</accession>
<dbReference type="AlphaFoldDB" id="M2M2V0"/>
<name>M2M2V0_BAUPA</name>
<dbReference type="HOGENOM" id="CLU_212308_0_0_1"/>
<proteinExistence type="predicted"/>
<dbReference type="OrthoDB" id="4596934at2759"/>
<organism evidence="1 2">
    <name type="scientific">Baudoinia panamericana (strain UAMH 10762)</name>
    <name type="common">Angels' share fungus</name>
    <name type="synonym">Baudoinia compniacensis (strain UAMH 10762)</name>
    <dbReference type="NCBI Taxonomy" id="717646"/>
    <lineage>
        <taxon>Eukaryota</taxon>
        <taxon>Fungi</taxon>
        <taxon>Dikarya</taxon>
        <taxon>Ascomycota</taxon>
        <taxon>Pezizomycotina</taxon>
        <taxon>Dothideomycetes</taxon>
        <taxon>Dothideomycetidae</taxon>
        <taxon>Mycosphaerellales</taxon>
        <taxon>Teratosphaeriaceae</taxon>
        <taxon>Baudoinia</taxon>
    </lineage>
</organism>
<dbReference type="Proteomes" id="UP000011761">
    <property type="component" value="Unassembled WGS sequence"/>
</dbReference>
<sequence length="55" mass="6269">MAEPSICKHTFTIIKSSTTLLLWRCGQCQSGPHWYIYQCTLCSAKACKRCSEKRA</sequence>
<dbReference type="KEGG" id="bcom:BAUCODRAFT_80753"/>